<proteinExistence type="predicted"/>
<protein>
    <submittedName>
        <fullName evidence="2">Uncharacterized protein</fullName>
    </submittedName>
</protein>
<organism evidence="2 3">
    <name type="scientific">Salmonella enterica I</name>
    <dbReference type="NCBI Taxonomy" id="59201"/>
    <lineage>
        <taxon>Bacteria</taxon>
        <taxon>Pseudomonadati</taxon>
        <taxon>Pseudomonadota</taxon>
        <taxon>Gammaproteobacteria</taxon>
        <taxon>Enterobacterales</taxon>
        <taxon>Enterobacteriaceae</taxon>
        <taxon>Salmonella</taxon>
    </lineage>
</organism>
<sequence>MNSHEDFGCFNGVVQGEIASKNRHFAQEWSERDEKSTNRKKDPKNACAKKWDPYNAPSIDTADVNHFTQTAGRLKRKILKFRVDSERGKRNIRHLATVSESRVALLFNNLSDNLCGHSKIRILNVARRKMNTKSQE</sequence>
<name>A0A379UX16_SALET</name>
<feature type="region of interest" description="Disordered" evidence="1">
    <location>
        <begin position="26"/>
        <end position="52"/>
    </location>
</feature>
<reference evidence="2 3" key="1">
    <citation type="submission" date="2018-06" db="EMBL/GenBank/DDBJ databases">
        <authorList>
            <consortium name="Pathogen Informatics"/>
            <person name="Doyle S."/>
        </authorList>
    </citation>
    <scope>NUCLEOTIDE SEQUENCE [LARGE SCALE GENOMIC DNA]</scope>
    <source>
        <strain evidence="2 3">NCTC5798</strain>
    </source>
</reference>
<dbReference type="EMBL" id="UGXK01000001">
    <property type="protein sequence ID" value="SUG72477.1"/>
    <property type="molecule type" value="Genomic_DNA"/>
</dbReference>
<dbReference type="Proteomes" id="UP000255534">
    <property type="component" value="Unassembled WGS sequence"/>
</dbReference>
<gene>
    <name evidence="2" type="ORF">NCTC5798_03692</name>
</gene>
<evidence type="ECO:0000313" key="2">
    <source>
        <dbReference type="EMBL" id="SUG72477.1"/>
    </source>
</evidence>
<evidence type="ECO:0000256" key="1">
    <source>
        <dbReference type="SAM" id="MobiDB-lite"/>
    </source>
</evidence>
<evidence type="ECO:0000313" key="3">
    <source>
        <dbReference type="Proteomes" id="UP000255534"/>
    </source>
</evidence>
<dbReference type="AlphaFoldDB" id="A0A379UX16"/>
<accession>A0A379UX16</accession>